<evidence type="ECO:0000313" key="2">
    <source>
        <dbReference type="EMBL" id="MFI2474667.1"/>
    </source>
</evidence>
<feature type="domain" description="Enoyl reductase (ER)" evidence="1">
    <location>
        <begin position="21"/>
        <end position="320"/>
    </location>
</feature>
<dbReference type="Pfam" id="PF13602">
    <property type="entry name" value="ADH_zinc_N_2"/>
    <property type="match status" value="1"/>
</dbReference>
<dbReference type="CDD" id="cd05289">
    <property type="entry name" value="MDR_like_2"/>
    <property type="match status" value="1"/>
</dbReference>
<dbReference type="Gene3D" id="3.40.50.720">
    <property type="entry name" value="NAD(P)-binding Rossmann-like Domain"/>
    <property type="match status" value="1"/>
</dbReference>
<keyword evidence="2" id="KW-0560">Oxidoreductase</keyword>
<dbReference type="EC" id="1.-.-.-" evidence="2"/>
<dbReference type="Gene3D" id="3.90.180.10">
    <property type="entry name" value="Medium-chain alcohol dehydrogenases, catalytic domain"/>
    <property type="match status" value="1"/>
</dbReference>
<dbReference type="SUPFAM" id="SSF50129">
    <property type="entry name" value="GroES-like"/>
    <property type="match status" value="1"/>
</dbReference>
<dbReference type="PANTHER" id="PTHR43482:SF1">
    <property type="entry name" value="PROTEIN AST1-RELATED"/>
    <property type="match status" value="1"/>
</dbReference>
<dbReference type="InterPro" id="IPR036291">
    <property type="entry name" value="NAD(P)-bd_dom_sf"/>
</dbReference>
<gene>
    <name evidence="2" type="ORF">ACH49W_14925</name>
</gene>
<reference evidence="2 3" key="1">
    <citation type="submission" date="2024-10" db="EMBL/GenBank/DDBJ databases">
        <title>The Natural Products Discovery Center: Release of the First 8490 Sequenced Strains for Exploring Actinobacteria Biosynthetic Diversity.</title>
        <authorList>
            <person name="Kalkreuter E."/>
            <person name="Kautsar S.A."/>
            <person name="Yang D."/>
            <person name="Bader C.D."/>
            <person name="Teijaro C.N."/>
            <person name="Fluegel L."/>
            <person name="Davis C.M."/>
            <person name="Simpson J.R."/>
            <person name="Lauterbach L."/>
            <person name="Steele A.D."/>
            <person name="Gui C."/>
            <person name="Meng S."/>
            <person name="Li G."/>
            <person name="Viehrig K."/>
            <person name="Ye F."/>
            <person name="Su P."/>
            <person name="Kiefer A.F."/>
            <person name="Nichols A."/>
            <person name="Cepeda A.J."/>
            <person name="Yan W."/>
            <person name="Fan B."/>
            <person name="Jiang Y."/>
            <person name="Adhikari A."/>
            <person name="Zheng C.-J."/>
            <person name="Schuster L."/>
            <person name="Cowan T.M."/>
            <person name="Smanski M.J."/>
            <person name="Chevrette M.G."/>
            <person name="De Carvalho L.P.S."/>
            <person name="Shen B."/>
        </authorList>
    </citation>
    <scope>NUCLEOTIDE SEQUENCE [LARGE SCALE GENOMIC DNA]</scope>
    <source>
        <strain evidence="2 3">NPDC019275</strain>
    </source>
</reference>
<dbReference type="InterPro" id="IPR020843">
    <property type="entry name" value="ER"/>
</dbReference>
<organism evidence="2 3">
    <name type="scientific">Nocardia xishanensis</name>
    <dbReference type="NCBI Taxonomy" id="238964"/>
    <lineage>
        <taxon>Bacteria</taxon>
        <taxon>Bacillati</taxon>
        <taxon>Actinomycetota</taxon>
        <taxon>Actinomycetes</taxon>
        <taxon>Mycobacteriales</taxon>
        <taxon>Nocardiaceae</taxon>
        <taxon>Nocardia</taxon>
    </lineage>
</organism>
<evidence type="ECO:0000259" key="1">
    <source>
        <dbReference type="SMART" id="SM00829"/>
    </source>
</evidence>
<dbReference type="EMBL" id="JBIRYO010000008">
    <property type="protein sequence ID" value="MFI2474667.1"/>
    <property type="molecule type" value="Genomic_DNA"/>
</dbReference>
<keyword evidence="3" id="KW-1185">Reference proteome</keyword>
<dbReference type="InterPro" id="IPR052585">
    <property type="entry name" value="Lipid_raft_assoc_Zn_ADH"/>
</dbReference>
<dbReference type="SMART" id="SM00829">
    <property type="entry name" value="PKS_ER"/>
    <property type="match status" value="1"/>
</dbReference>
<dbReference type="RefSeq" id="WP_397092806.1">
    <property type="nucleotide sequence ID" value="NZ_JBIRYO010000008.1"/>
</dbReference>
<dbReference type="PANTHER" id="PTHR43482">
    <property type="entry name" value="PROTEIN AST1-RELATED"/>
    <property type="match status" value="1"/>
</dbReference>
<name>A0ABW7X0S0_9NOCA</name>
<dbReference type="GO" id="GO:0016491">
    <property type="term" value="F:oxidoreductase activity"/>
    <property type="evidence" value="ECO:0007669"/>
    <property type="project" value="UniProtKB-KW"/>
</dbReference>
<dbReference type="Pfam" id="PF08240">
    <property type="entry name" value="ADH_N"/>
    <property type="match status" value="1"/>
</dbReference>
<dbReference type="InterPro" id="IPR013154">
    <property type="entry name" value="ADH-like_N"/>
</dbReference>
<evidence type="ECO:0000313" key="3">
    <source>
        <dbReference type="Proteomes" id="UP001611415"/>
    </source>
</evidence>
<protein>
    <submittedName>
        <fullName evidence="2">NADP-dependent oxidoreductase</fullName>
        <ecNumber evidence="2">1.-.-.-</ecNumber>
    </submittedName>
</protein>
<accession>A0ABW7X0S0</accession>
<dbReference type="InterPro" id="IPR011032">
    <property type="entry name" value="GroES-like_sf"/>
</dbReference>
<dbReference type="Proteomes" id="UP001611415">
    <property type="component" value="Unassembled WGS sequence"/>
</dbReference>
<dbReference type="SUPFAM" id="SSF51735">
    <property type="entry name" value="NAD(P)-binding Rossmann-fold domains"/>
    <property type="match status" value="1"/>
</dbReference>
<sequence length="322" mass="32994">MTSLQNEKVPTMRAVVVRTPGGPEALTLTEVPIPAPGAGQVLVRVEATAVNPVDVATRTGMLVEAGLVSPRPVTGVGWDVAGRVESVGAGVIEFAVGDRVIGLRDRLDLSLGTYADYLVLDAAALAPAPRGLSAVEAATLPLNGLTAAQALDLLDLPPGGTVLVTGAAGAVGGFAVELAAQRGWRVVANADAADEEFLHGVGAEWFVPRTDDLADAVRRLVPGGVDAAVDAAVLGLPAFGAVRNRGVFVSVVAGAAPTPLRGISVREQWVAADGAALARIAELAENRRLTIRVAETFPLADAAKAHHRMAEGKLRGRLVLVP</sequence>
<comment type="caution">
    <text evidence="2">The sequence shown here is derived from an EMBL/GenBank/DDBJ whole genome shotgun (WGS) entry which is preliminary data.</text>
</comment>
<proteinExistence type="predicted"/>